<proteinExistence type="predicted"/>
<organism evidence="1 2">
    <name type="scientific">Vanrija pseudolonga</name>
    <dbReference type="NCBI Taxonomy" id="143232"/>
    <lineage>
        <taxon>Eukaryota</taxon>
        <taxon>Fungi</taxon>
        <taxon>Dikarya</taxon>
        <taxon>Basidiomycota</taxon>
        <taxon>Agaricomycotina</taxon>
        <taxon>Tremellomycetes</taxon>
        <taxon>Trichosporonales</taxon>
        <taxon>Trichosporonaceae</taxon>
        <taxon>Vanrija</taxon>
    </lineage>
</organism>
<dbReference type="SUPFAM" id="SSF52777">
    <property type="entry name" value="CoA-dependent acyltransferases"/>
    <property type="match status" value="1"/>
</dbReference>
<dbReference type="RefSeq" id="XP_062631334.1">
    <property type="nucleotide sequence ID" value="XM_062775350.1"/>
</dbReference>
<reference evidence="1" key="1">
    <citation type="submission" date="2023-10" db="EMBL/GenBank/DDBJ databases">
        <authorList>
            <person name="Noh H."/>
        </authorList>
    </citation>
    <scope>NUCLEOTIDE SEQUENCE</scope>
    <source>
        <strain evidence="1">DUCC4014</strain>
    </source>
</reference>
<dbReference type="EMBL" id="CP086719">
    <property type="protein sequence ID" value="WOO85308.1"/>
    <property type="molecule type" value="Genomic_DNA"/>
</dbReference>
<evidence type="ECO:0000313" key="2">
    <source>
        <dbReference type="Proteomes" id="UP000827549"/>
    </source>
</evidence>
<evidence type="ECO:0008006" key="3">
    <source>
        <dbReference type="Google" id="ProtNLM"/>
    </source>
</evidence>
<protein>
    <recommendedName>
        <fullName evidence="3">Condensation domain-containing protein</fullName>
    </recommendedName>
</protein>
<accession>A0AAF0YEM2</accession>
<gene>
    <name evidence="1" type="ORF">LOC62_06G008809</name>
</gene>
<name>A0AAF0YEM2_9TREE</name>
<dbReference type="AlphaFoldDB" id="A0AAF0YEM2"/>
<dbReference type="GeneID" id="87811973"/>
<dbReference type="Gene3D" id="3.30.559.30">
    <property type="entry name" value="Nonribosomal peptide synthetase, condensation domain"/>
    <property type="match status" value="1"/>
</dbReference>
<sequence>MVTCFQVPVTSTYTVSQWKHAWTRLASEQAIVRTQYVDNALETTSWPLGVPDKYTERSFTDIPIEDDWTVQDGIDLCMEWSDFSRVQLAVFHHDAAARYIMITNTHVLADAGAVFRLAARLAWHAGNDSEECPTHGLNITPLQETSTPSPWRNAHLFSQTATDTILTHCRDSGFTLTSWVYAAACHAVLAANPPATWPVAFSSPVQPVSKLSASTRHPVGQAASSMAALPLAWSVERTDAVADTARRILAELKWVSAASVASQESYISTMLRVYQAQRNAKSTIAFPTVNSLGNLSPLLDAYTGVQVATRNNLPTLGVHAYTLGGCLNLSMAWCSSRFESEEIEKFWTTFLRLVVEIK</sequence>
<keyword evidence="2" id="KW-1185">Reference proteome</keyword>
<dbReference type="Proteomes" id="UP000827549">
    <property type="component" value="Chromosome 6"/>
</dbReference>
<evidence type="ECO:0000313" key="1">
    <source>
        <dbReference type="EMBL" id="WOO85308.1"/>
    </source>
</evidence>